<name>A0A0P9IMD0_PSESX</name>
<evidence type="ECO:0000256" key="2">
    <source>
        <dbReference type="ARBA" id="ARBA00022729"/>
    </source>
</evidence>
<feature type="binding site" evidence="3">
    <location>
        <position position="237"/>
    </location>
    <ligand>
        <name>Fe cation</name>
        <dbReference type="ChEBI" id="CHEBI:24875"/>
    </ligand>
</feature>
<dbReference type="InterPro" id="IPR006059">
    <property type="entry name" value="SBP"/>
</dbReference>
<feature type="signal peptide" evidence="4">
    <location>
        <begin position="1"/>
        <end position="38"/>
    </location>
</feature>
<evidence type="ECO:0000256" key="3">
    <source>
        <dbReference type="PIRSR" id="PIRSR002825-1"/>
    </source>
</evidence>
<dbReference type="EMBL" id="LJPM01000549">
    <property type="protein sequence ID" value="KPW10634.1"/>
    <property type="molecule type" value="Genomic_DNA"/>
</dbReference>
<keyword evidence="3" id="KW-0479">Metal-binding</keyword>
<dbReference type="PANTHER" id="PTHR30006:SF15">
    <property type="entry name" value="IRON-UTILIZATION PERIPLASMIC PROTEIN"/>
    <property type="match status" value="1"/>
</dbReference>
<accession>A0A0P9IMD0</accession>
<dbReference type="Pfam" id="PF13416">
    <property type="entry name" value="SBP_bac_8"/>
    <property type="match status" value="1"/>
</dbReference>
<dbReference type="InterPro" id="IPR026045">
    <property type="entry name" value="Ferric-bd"/>
</dbReference>
<evidence type="ECO:0000256" key="4">
    <source>
        <dbReference type="SAM" id="SignalP"/>
    </source>
</evidence>
<keyword evidence="2 4" id="KW-0732">Signal</keyword>
<dbReference type="Gene3D" id="3.40.190.10">
    <property type="entry name" value="Periplasmic binding protein-like II"/>
    <property type="match status" value="2"/>
</dbReference>
<reference evidence="5 6" key="1">
    <citation type="submission" date="2015-09" db="EMBL/GenBank/DDBJ databases">
        <title>Genome announcement of multiple Pseudomonas syringae strains.</title>
        <authorList>
            <person name="Thakur S."/>
            <person name="Wang P.W."/>
            <person name="Gong Y."/>
            <person name="Weir B.S."/>
            <person name="Guttman D.S."/>
        </authorList>
    </citation>
    <scope>NUCLEOTIDE SEQUENCE [LARGE SCALE GENOMIC DNA]</scope>
    <source>
        <strain evidence="5 6">ICMP2802</strain>
    </source>
</reference>
<dbReference type="PIRSF" id="PIRSF002825">
    <property type="entry name" value="CfbpA"/>
    <property type="match status" value="1"/>
</dbReference>
<organism evidence="5 6">
    <name type="scientific">Pseudomonas syringae pv. aceris</name>
    <dbReference type="NCBI Taxonomy" id="199198"/>
    <lineage>
        <taxon>Bacteria</taxon>
        <taxon>Pseudomonadati</taxon>
        <taxon>Pseudomonadota</taxon>
        <taxon>Gammaproteobacteria</taxon>
        <taxon>Pseudomonadales</taxon>
        <taxon>Pseudomonadaceae</taxon>
        <taxon>Pseudomonas</taxon>
        <taxon>Pseudomonas syringae</taxon>
    </lineage>
</organism>
<keyword evidence="3" id="KW-0408">Iron</keyword>
<dbReference type="PATRIC" id="fig|199198.5.peg.1116"/>
<dbReference type="AlphaFoldDB" id="A0A0P9IMD0"/>
<comment type="similarity">
    <text evidence="1">Belongs to the bacterial solute-binding protein 1 family.</text>
</comment>
<dbReference type="Proteomes" id="UP000050297">
    <property type="component" value="Unassembled WGS sequence"/>
</dbReference>
<dbReference type="PANTHER" id="PTHR30006">
    <property type="entry name" value="THIAMINE-BINDING PERIPLASMIC PROTEIN-RELATED"/>
    <property type="match status" value="1"/>
</dbReference>
<dbReference type="GO" id="GO:0046872">
    <property type="term" value="F:metal ion binding"/>
    <property type="evidence" value="ECO:0007669"/>
    <property type="project" value="UniProtKB-KW"/>
</dbReference>
<protein>
    <submittedName>
        <fullName evidence="5">Extracellular solute-binding protein</fullName>
    </submittedName>
</protein>
<evidence type="ECO:0000313" key="6">
    <source>
        <dbReference type="Proteomes" id="UP000050297"/>
    </source>
</evidence>
<dbReference type="SUPFAM" id="SSF53850">
    <property type="entry name" value="Periplasmic binding protein-like II"/>
    <property type="match status" value="1"/>
</dbReference>
<evidence type="ECO:0000313" key="5">
    <source>
        <dbReference type="EMBL" id="KPW10634.1"/>
    </source>
</evidence>
<proteinExistence type="inferred from homology"/>
<comment type="caution">
    <text evidence="5">The sequence shown here is derived from an EMBL/GenBank/DDBJ whole genome shotgun (WGS) entry which is preliminary data.</text>
</comment>
<evidence type="ECO:0000256" key="1">
    <source>
        <dbReference type="ARBA" id="ARBA00008520"/>
    </source>
</evidence>
<dbReference type="GO" id="GO:0030288">
    <property type="term" value="C:outer membrane-bounded periplasmic space"/>
    <property type="evidence" value="ECO:0007669"/>
    <property type="project" value="TreeGrafter"/>
</dbReference>
<feature type="binding site" evidence="3">
    <location>
        <position position="236"/>
    </location>
    <ligand>
        <name>Fe cation</name>
        <dbReference type="ChEBI" id="CHEBI:24875"/>
    </ligand>
</feature>
<feature type="chain" id="PRO_5006159513" evidence="4">
    <location>
        <begin position="39"/>
        <end position="349"/>
    </location>
</feature>
<sequence>MGFTTISPPLRTRDTPMQASKRLLAALTLTLLGSTAQAADEVVVYSSRIDELIKPVFDAYTASTGVKIKFITDKEAPLMQRIKAEGENATADLLLTVDAGNLWQAEQMGILQPFTSPVIEANIPPQYRSSSHGWTGLSLRARTIAYSTDRVKPAELSTYEALADKNWEGRLCLRTAKKVYNQSLTATLIETHGAEASEKILKGWVNNLSTDVFSDDIAVLEAINAGQCDVGIVNSYYYGRLHKEKPDLAVKLFWPNQADRGVHVNLSGIGLTKYAPHPEAAKALVEWMTGPEAQKIFSSVNQEFPANPNVAPSEEVASWGPFKADTLPVEVAGKRQAEAIRMMDRAGWN</sequence>
<gene>
    <name evidence="5" type="ORF">ALO91_04679</name>
</gene>